<dbReference type="WBParaSite" id="MCU_009714-RA">
    <property type="protein sequence ID" value="MCU_009714-RA"/>
    <property type="gene ID" value="MCU_009714"/>
</dbReference>
<feature type="region of interest" description="Disordered" evidence="1">
    <location>
        <begin position="20"/>
        <end position="41"/>
    </location>
</feature>
<reference evidence="2" key="1">
    <citation type="submission" date="2019-11" db="UniProtKB">
        <authorList>
            <consortium name="WormBaseParasite"/>
        </authorList>
    </citation>
    <scope>IDENTIFICATION</scope>
</reference>
<sequence>MEREAEWNIGKLNRNRWDFDHQLRGSPAAGETNNAKRQDNVVRHQDEAFDDLSSKSSICLPRRDVGIFEWLDRSVTPSLRHEIE</sequence>
<dbReference type="AlphaFoldDB" id="A0A5K3FNF2"/>
<proteinExistence type="predicted"/>
<evidence type="ECO:0000313" key="2">
    <source>
        <dbReference type="WBParaSite" id="MCU_009714-RA"/>
    </source>
</evidence>
<protein>
    <submittedName>
        <fullName evidence="2">Uncharacterized protein</fullName>
    </submittedName>
</protein>
<organism evidence="2">
    <name type="scientific">Mesocestoides corti</name>
    <name type="common">Flatworm</name>
    <dbReference type="NCBI Taxonomy" id="53468"/>
    <lineage>
        <taxon>Eukaryota</taxon>
        <taxon>Metazoa</taxon>
        <taxon>Spiralia</taxon>
        <taxon>Lophotrochozoa</taxon>
        <taxon>Platyhelminthes</taxon>
        <taxon>Cestoda</taxon>
        <taxon>Eucestoda</taxon>
        <taxon>Cyclophyllidea</taxon>
        <taxon>Mesocestoididae</taxon>
        <taxon>Mesocestoides</taxon>
    </lineage>
</organism>
<evidence type="ECO:0000256" key="1">
    <source>
        <dbReference type="SAM" id="MobiDB-lite"/>
    </source>
</evidence>
<accession>A0A5K3FNF2</accession>
<name>A0A5K3FNF2_MESCO</name>